<evidence type="ECO:0000313" key="7">
    <source>
        <dbReference type="Proteomes" id="UP000001996"/>
    </source>
</evidence>
<dbReference type="PANTHER" id="PTHR12303">
    <property type="entry name" value="CARNOSINE N-METHYLTRANSFERASE"/>
    <property type="match status" value="1"/>
</dbReference>
<keyword evidence="3" id="KW-0489">Methyltransferase</keyword>
<dbReference type="GO" id="GO:0030735">
    <property type="term" value="F:carnosine N-methyltransferase activity"/>
    <property type="evidence" value="ECO:0007669"/>
    <property type="project" value="UniProtKB-EC"/>
</dbReference>
<keyword evidence="4" id="KW-0808">Transferase</keyword>
<evidence type="ECO:0000256" key="4">
    <source>
        <dbReference type="ARBA" id="ARBA00022679"/>
    </source>
</evidence>
<accession>A5E732</accession>
<dbReference type="Proteomes" id="UP000001996">
    <property type="component" value="Unassembled WGS sequence"/>
</dbReference>
<evidence type="ECO:0000256" key="1">
    <source>
        <dbReference type="ARBA" id="ARBA00010086"/>
    </source>
</evidence>
<dbReference type="EC" id="2.1.1.22" evidence="2"/>
<keyword evidence="5" id="KW-0949">S-adenosyl-L-methionine</keyword>
<dbReference type="VEuPathDB" id="FungiDB:LELG_05421"/>
<name>A5E732_LODEL</name>
<gene>
    <name evidence="6" type="ORF">LELG_05421</name>
</gene>
<organism evidence="6 7">
    <name type="scientific">Lodderomyces elongisporus (strain ATCC 11503 / CBS 2605 / JCM 1781 / NBRC 1676 / NRRL YB-4239)</name>
    <name type="common">Yeast</name>
    <name type="synonym">Saccharomyces elongisporus</name>
    <dbReference type="NCBI Taxonomy" id="379508"/>
    <lineage>
        <taxon>Eukaryota</taxon>
        <taxon>Fungi</taxon>
        <taxon>Dikarya</taxon>
        <taxon>Ascomycota</taxon>
        <taxon>Saccharomycotina</taxon>
        <taxon>Pichiomycetes</taxon>
        <taxon>Debaryomycetaceae</taxon>
        <taxon>Candida/Lodderomyces clade</taxon>
        <taxon>Lodderomyces</taxon>
    </lineage>
</organism>
<dbReference type="GO" id="GO:0032259">
    <property type="term" value="P:methylation"/>
    <property type="evidence" value="ECO:0007669"/>
    <property type="project" value="UniProtKB-KW"/>
</dbReference>
<evidence type="ECO:0000256" key="3">
    <source>
        <dbReference type="ARBA" id="ARBA00022603"/>
    </source>
</evidence>
<dbReference type="FunCoup" id="A5E732">
    <property type="interactions" value="400"/>
</dbReference>
<dbReference type="Gene3D" id="3.40.50.150">
    <property type="entry name" value="Vaccinia Virus protein VP39"/>
    <property type="match status" value="1"/>
</dbReference>
<comment type="similarity">
    <text evidence="1">Belongs to the carnosine N-methyltransferase family.</text>
</comment>
<dbReference type="InterPro" id="IPR012901">
    <property type="entry name" value="CARME"/>
</dbReference>
<dbReference type="OrthoDB" id="978at2759"/>
<sequence length="407" mass="46278">MSLDNDEAQEYQAVIQALTSFLNFHNYQLETLIKPRVDTFTSLSVEDKTLIASWYQKHTSYLKEAIDLNSEFTKDLASKVAADWGIQPQSPEMWGSDCYTALQLHQLEKTQGILLQLMREWSDEGFKERQVGYNLIMLELEQLYPETKTRLTVNILVPGCGLGRLVFELVCKGFKTQGNDCDYHMLFTSNFTLQHCWVAHNYSFFPFLEDQQPLGNIGGASGAGGVGCTDYGNIINHSSRAMQLRPVTFPDVSPSARLSELQSENPGISYEDMVSITAGSFVELYGDGKDDKDEKIRKELLSGEKFDVVVTEFFLHTADNILDYIRTIRDLLKSGGKWINFGPLLYSTPKPSNNVLGFAKEDLVELIPKLGFDFEKHESGIESTYCQDQRLLVRYTYQCDFWVCKKL</sequence>
<dbReference type="OMA" id="GSMSMCA"/>
<keyword evidence="7" id="KW-1185">Reference proteome</keyword>
<dbReference type="SUPFAM" id="SSF53335">
    <property type="entry name" value="S-adenosyl-L-methionine-dependent methyltransferases"/>
    <property type="match status" value="1"/>
</dbReference>
<dbReference type="InParanoid" id="A5E732"/>
<dbReference type="AlphaFoldDB" id="A5E732"/>
<dbReference type="InterPro" id="IPR029063">
    <property type="entry name" value="SAM-dependent_MTases_sf"/>
</dbReference>
<evidence type="ECO:0000313" key="6">
    <source>
        <dbReference type="EMBL" id="EDK47240.1"/>
    </source>
</evidence>
<dbReference type="STRING" id="379508.A5E732"/>
<dbReference type="EMBL" id="CH981532">
    <property type="protein sequence ID" value="EDK47240.1"/>
    <property type="molecule type" value="Genomic_DNA"/>
</dbReference>
<dbReference type="HOGENOM" id="CLU_030612_1_2_1"/>
<protein>
    <recommendedName>
        <fullName evidence="2">carnosine N-methyltransferase</fullName>
        <ecNumber evidence="2">2.1.1.22</ecNumber>
    </recommendedName>
</protein>
<dbReference type="Pfam" id="PF07942">
    <property type="entry name" value="CARME"/>
    <property type="match status" value="2"/>
</dbReference>
<evidence type="ECO:0000256" key="5">
    <source>
        <dbReference type="ARBA" id="ARBA00022691"/>
    </source>
</evidence>
<proteinExistence type="inferred from homology"/>
<dbReference type="PANTHER" id="PTHR12303:SF6">
    <property type="entry name" value="CARNOSINE N-METHYLTRANSFERASE"/>
    <property type="match status" value="1"/>
</dbReference>
<dbReference type="SMART" id="SM01296">
    <property type="entry name" value="N2227"/>
    <property type="match status" value="1"/>
</dbReference>
<dbReference type="eggNOG" id="KOG2798">
    <property type="taxonomic scope" value="Eukaryota"/>
</dbReference>
<evidence type="ECO:0000256" key="2">
    <source>
        <dbReference type="ARBA" id="ARBA00012003"/>
    </source>
</evidence>
<reference evidence="6 7" key="1">
    <citation type="journal article" date="2009" name="Nature">
        <title>Evolution of pathogenicity and sexual reproduction in eight Candida genomes.</title>
        <authorList>
            <person name="Butler G."/>
            <person name="Rasmussen M.D."/>
            <person name="Lin M.F."/>
            <person name="Santos M.A."/>
            <person name="Sakthikumar S."/>
            <person name="Munro C.A."/>
            <person name="Rheinbay E."/>
            <person name="Grabherr M."/>
            <person name="Forche A."/>
            <person name="Reedy J.L."/>
            <person name="Agrafioti I."/>
            <person name="Arnaud M.B."/>
            <person name="Bates S."/>
            <person name="Brown A.J."/>
            <person name="Brunke S."/>
            <person name="Costanzo M.C."/>
            <person name="Fitzpatrick D.A."/>
            <person name="de Groot P.W."/>
            <person name="Harris D."/>
            <person name="Hoyer L.L."/>
            <person name="Hube B."/>
            <person name="Klis F.M."/>
            <person name="Kodira C."/>
            <person name="Lennard N."/>
            <person name="Logue M.E."/>
            <person name="Martin R."/>
            <person name="Neiman A.M."/>
            <person name="Nikolaou E."/>
            <person name="Quail M.A."/>
            <person name="Quinn J."/>
            <person name="Santos M.C."/>
            <person name="Schmitzberger F.F."/>
            <person name="Sherlock G."/>
            <person name="Shah P."/>
            <person name="Silverstein K.A."/>
            <person name="Skrzypek M.S."/>
            <person name="Soll D."/>
            <person name="Staggs R."/>
            <person name="Stansfield I."/>
            <person name="Stumpf M.P."/>
            <person name="Sudbery P.E."/>
            <person name="Srikantha T."/>
            <person name="Zeng Q."/>
            <person name="Berman J."/>
            <person name="Berriman M."/>
            <person name="Heitman J."/>
            <person name="Gow N.A."/>
            <person name="Lorenz M.C."/>
            <person name="Birren B.W."/>
            <person name="Kellis M."/>
            <person name="Cuomo C.A."/>
        </authorList>
    </citation>
    <scope>NUCLEOTIDE SEQUENCE [LARGE SCALE GENOMIC DNA]</scope>
    <source>
        <strain evidence="7">ATCC 11503 / BCRC 21390 / CBS 2605 / JCM 1781 / NBRC 1676 / NRRL YB-4239</strain>
    </source>
</reference>